<reference evidence="1 2" key="1">
    <citation type="journal article" date="2018" name="G3 (Bethesda)">
        <title>Phylogenetic and Phylogenomic Definition of Rhizopus Species.</title>
        <authorList>
            <person name="Gryganskyi A.P."/>
            <person name="Golan J."/>
            <person name="Dolatabadi S."/>
            <person name="Mondo S."/>
            <person name="Robb S."/>
            <person name="Idnurm A."/>
            <person name="Muszewska A."/>
            <person name="Steczkiewicz K."/>
            <person name="Masonjones S."/>
            <person name="Liao H.L."/>
            <person name="Gajdeczka M.T."/>
            <person name="Anike F."/>
            <person name="Vuek A."/>
            <person name="Anishchenko I.M."/>
            <person name="Voigt K."/>
            <person name="de Hoog G.S."/>
            <person name="Smith M.E."/>
            <person name="Heitman J."/>
            <person name="Vilgalys R."/>
            <person name="Stajich J.E."/>
        </authorList>
    </citation>
    <scope>NUCLEOTIDE SEQUENCE [LARGE SCALE GENOMIC DNA]</scope>
    <source>
        <strain evidence="1 2">CBS 357.93</strain>
    </source>
</reference>
<organism evidence="1 2">
    <name type="scientific">Rhizopus azygosporus</name>
    <name type="common">Rhizopus microsporus var. azygosporus</name>
    <dbReference type="NCBI Taxonomy" id="86630"/>
    <lineage>
        <taxon>Eukaryota</taxon>
        <taxon>Fungi</taxon>
        <taxon>Fungi incertae sedis</taxon>
        <taxon>Mucoromycota</taxon>
        <taxon>Mucoromycotina</taxon>
        <taxon>Mucoromycetes</taxon>
        <taxon>Mucorales</taxon>
        <taxon>Mucorineae</taxon>
        <taxon>Rhizopodaceae</taxon>
        <taxon>Rhizopus</taxon>
    </lineage>
</organism>
<dbReference type="AlphaFoldDB" id="A0A367K7F2"/>
<gene>
    <name evidence="1" type="ORF">CU097_015201</name>
</gene>
<evidence type="ECO:0000313" key="1">
    <source>
        <dbReference type="EMBL" id="RCH98086.1"/>
    </source>
</evidence>
<accession>A0A367K7F2</accession>
<name>A0A367K7F2_RHIAZ</name>
<keyword evidence="2" id="KW-1185">Reference proteome</keyword>
<protein>
    <submittedName>
        <fullName evidence="1">Uncharacterized protein</fullName>
    </submittedName>
</protein>
<comment type="caution">
    <text evidence="1">The sequence shown here is derived from an EMBL/GenBank/DDBJ whole genome shotgun (WGS) entry which is preliminary data.</text>
</comment>
<proteinExistence type="predicted"/>
<dbReference type="EMBL" id="PJQL01000225">
    <property type="protein sequence ID" value="RCH98086.1"/>
    <property type="molecule type" value="Genomic_DNA"/>
</dbReference>
<evidence type="ECO:0000313" key="2">
    <source>
        <dbReference type="Proteomes" id="UP000252139"/>
    </source>
</evidence>
<sequence>MVYRAQIFVNYYILSNSNNIDNLSNDIFDQNFWYRVCRLIYQNITIDALQRIYPRLPDIEATFNLLQSLENVNLLVERNNLVGYGHIIPSACATVATRFN</sequence>
<dbReference type="Proteomes" id="UP000252139">
    <property type="component" value="Unassembled WGS sequence"/>
</dbReference>